<name>A0ABT1K3G2_9ACTN</name>
<evidence type="ECO:0000313" key="2">
    <source>
        <dbReference type="Proteomes" id="UP001320766"/>
    </source>
</evidence>
<dbReference type="Proteomes" id="UP001320766">
    <property type="component" value="Unassembled WGS sequence"/>
</dbReference>
<comment type="caution">
    <text evidence="1">The sequence shown here is derived from an EMBL/GenBank/DDBJ whole genome shotgun (WGS) entry which is preliminary data.</text>
</comment>
<gene>
    <name evidence="1" type="ORF">HD595_004279</name>
</gene>
<accession>A0ABT1K3G2</accession>
<evidence type="ECO:0008006" key="3">
    <source>
        <dbReference type="Google" id="ProtNLM"/>
    </source>
</evidence>
<dbReference type="EMBL" id="JAMZEC010000001">
    <property type="protein sequence ID" value="MCP2348157.1"/>
    <property type="molecule type" value="Genomic_DNA"/>
</dbReference>
<sequence>MDPASDQQALLECVPQDGSAISNLAVQKRLGWETDRYWAARDALADAGMVIRGRGRGGTIRRFVDAGPAADVVSVPVGVIDPAREVEAVIQNELALYEPMRAVIAGDWAKDHRADPLAVEVTALQGRRSTGGTWSRPDIVSVEVRTFAYVPGKHLELATFEIKLAAALNVQAVFEALAHRRSATRSYVLGHIPAAEAVAMEEVVSDIAEVARSHGIGLITAGDPADYETWDERVEARRVEPDPERLDTFIATQLTERTRNLISRRLR</sequence>
<keyword evidence="2" id="KW-1185">Reference proteome</keyword>
<reference evidence="1 2" key="1">
    <citation type="submission" date="2022-06" db="EMBL/GenBank/DDBJ databases">
        <title>Sequencing the genomes of 1000 actinobacteria strains.</title>
        <authorList>
            <person name="Klenk H.-P."/>
        </authorList>
    </citation>
    <scope>NUCLEOTIDE SEQUENCE [LARGE SCALE GENOMIC DNA]</scope>
    <source>
        <strain evidence="1 2">DSM 44170</strain>
    </source>
</reference>
<protein>
    <recommendedName>
        <fullName evidence="3">GntR family transcriptional regulator</fullName>
    </recommendedName>
</protein>
<organism evidence="1 2">
    <name type="scientific">Nonomuraea roseoviolacea subsp. carminata</name>
    <dbReference type="NCBI Taxonomy" id="160689"/>
    <lineage>
        <taxon>Bacteria</taxon>
        <taxon>Bacillati</taxon>
        <taxon>Actinomycetota</taxon>
        <taxon>Actinomycetes</taxon>
        <taxon>Streptosporangiales</taxon>
        <taxon>Streptosporangiaceae</taxon>
        <taxon>Nonomuraea</taxon>
    </lineage>
</organism>
<evidence type="ECO:0000313" key="1">
    <source>
        <dbReference type="EMBL" id="MCP2348157.1"/>
    </source>
</evidence>
<dbReference type="RefSeq" id="WP_253771653.1">
    <property type="nucleotide sequence ID" value="NZ_BAAAVE010000006.1"/>
</dbReference>
<proteinExistence type="predicted"/>